<keyword evidence="6" id="KW-0769">Symport</keyword>
<dbReference type="InterPro" id="IPR036259">
    <property type="entry name" value="MFS_trans_sf"/>
</dbReference>
<feature type="transmembrane region" description="Helical" evidence="9">
    <location>
        <begin position="95"/>
        <end position="114"/>
    </location>
</feature>
<dbReference type="PROSITE" id="PS00216">
    <property type="entry name" value="SUGAR_TRANSPORT_1"/>
    <property type="match status" value="1"/>
</dbReference>
<comment type="caution">
    <text evidence="11">The sequence shown here is derived from an EMBL/GenBank/DDBJ whole genome shotgun (WGS) entry which is preliminary data.</text>
</comment>
<accession>A0ABP3HXN4</accession>
<feature type="transmembrane region" description="Helical" evidence="9">
    <location>
        <begin position="126"/>
        <end position="149"/>
    </location>
</feature>
<dbReference type="InterPro" id="IPR020846">
    <property type="entry name" value="MFS_dom"/>
</dbReference>
<feature type="transmembrane region" description="Helical" evidence="9">
    <location>
        <begin position="64"/>
        <end position="88"/>
    </location>
</feature>
<dbReference type="InterPro" id="IPR005829">
    <property type="entry name" value="Sugar_transporter_CS"/>
</dbReference>
<evidence type="ECO:0000256" key="4">
    <source>
        <dbReference type="ARBA" id="ARBA00022475"/>
    </source>
</evidence>
<feature type="transmembrane region" description="Helical" evidence="9">
    <location>
        <begin position="281"/>
        <end position="300"/>
    </location>
</feature>
<feature type="transmembrane region" description="Helical" evidence="9">
    <location>
        <begin position="404"/>
        <end position="422"/>
    </location>
</feature>
<reference evidence="12" key="1">
    <citation type="journal article" date="2019" name="Int. J. Syst. Evol. Microbiol.">
        <title>The Global Catalogue of Microorganisms (GCM) 10K type strain sequencing project: providing services to taxonomists for standard genome sequencing and annotation.</title>
        <authorList>
            <consortium name="The Broad Institute Genomics Platform"/>
            <consortium name="The Broad Institute Genome Sequencing Center for Infectious Disease"/>
            <person name="Wu L."/>
            <person name="Ma J."/>
        </authorList>
    </citation>
    <scope>NUCLEOTIDE SEQUENCE [LARGE SCALE GENOMIC DNA]</scope>
    <source>
        <strain evidence="12">JCM 4565</strain>
    </source>
</reference>
<evidence type="ECO:0000256" key="7">
    <source>
        <dbReference type="ARBA" id="ARBA00022989"/>
    </source>
</evidence>
<keyword evidence="7 9" id="KW-1133">Transmembrane helix</keyword>
<dbReference type="InterPro" id="IPR051084">
    <property type="entry name" value="H+-coupled_symporters"/>
</dbReference>
<dbReference type="Pfam" id="PF07690">
    <property type="entry name" value="MFS_1"/>
    <property type="match status" value="1"/>
</dbReference>
<comment type="similarity">
    <text evidence="2">Belongs to the major facilitator superfamily. Metabolite:H+ Symporter (MHS) family (TC 2.A.1.6) family.</text>
</comment>
<dbReference type="Gene3D" id="1.20.1250.20">
    <property type="entry name" value="MFS general substrate transporter like domains"/>
    <property type="match status" value="2"/>
</dbReference>
<evidence type="ECO:0000313" key="11">
    <source>
        <dbReference type="EMBL" id="GAA0382089.1"/>
    </source>
</evidence>
<feature type="domain" description="Major facilitator superfamily (MFS) profile" evidence="10">
    <location>
        <begin position="23"/>
        <end position="427"/>
    </location>
</feature>
<evidence type="ECO:0000256" key="1">
    <source>
        <dbReference type="ARBA" id="ARBA00004651"/>
    </source>
</evidence>
<dbReference type="SUPFAM" id="SSF103473">
    <property type="entry name" value="MFS general substrate transporter"/>
    <property type="match status" value="1"/>
</dbReference>
<dbReference type="RefSeq" id="WP_344124581.1">
    <property type="nucleotide sequence ID" value="NZ_BAAABW010000044.1"/>
</dbReference>
<evidence type="ECO:0000256" key="3">
    <source>
        <dbReference type="ARBA" id="ARBA00022448"/>
    </source>
</evidence>
<proteinExistence type="inferred from homology"/>
<evidence type="ECO:0000256" key="8">
    <source>
        <dbReference type="ARBA" id="ARBA00023136"/>
    </source>
</evidence>
<sequence length="431" mass="45645">MSLDTTPELLPSSRLSVRRGHRQLLAASVGNLAEWYDWLAYAFLSAYFADRIFPPNADPVVPALGSFAVFAVGFAARPIGGLLLGVLADRRGRRTAMAVTITLMGVGQLAMALLPTYEQIGMLSPVLLVLIRLAQGLSVGGESTVSAVFVVESAPVGRRGLYSSIGYVSGNLGQLLASGVAALLSWQLTSGQMHSWGWRLAFGLGAVACLAGLWIRHGTQETYLPGVQPAARSKPFDFLRGNPRESALVIGMTLGATVTFYTWTTFLPTYARLAVGFDPDAALAVSTIALVFFTMLQPLAGMLSDRVGRKPLLIVSGAGFTVLTVPLLGLLRDSFWSLLLISCAGMLLLTGYTAVSGAVMVELFPARVRTAGIGLPYAGTVAAFGGTAPYLATTLLDKGHADWFGWYVSGLALISTLVYAGMRETKGAKIM</sequence>
<name>A0ABP3HXN4_9ACTN</name>
<dbReference type="InterPro" id="IPR011701">
    <property type="entry name" value="MFS"/>
</dbReference>
<dbReference type="EMBL" id="BAAABW010000044">
    <property type="protein sequence ID" value="GAA0382089.1"/>
    <property type="molecule type" value="Genomic_DNA"/>
</dbReference>
<evidence type="ECO:0000256" key="5">
    <source>
        <dbReference type="ARBA" id="ARBA00022692"/>
    </source>
</evidence>
<evidence type="ECO:0000256" key="6">
    <source>
        <dbReference type="ARBA" id="ARBA00022847"/>
    </source>
</evidence>
<protein>
    <submittedName>
        <fullName evidence="11">MFS transporter</fullName>
    </submittedName>
</protein>
<evidence type="ECO:0000256" key="2">
    <source>
        <dbReference type="ARBA" id="ARBA00008240"/>
    </source>
</evidence>
<evidence type="ECO:0000313" key="12">
    <source>
        <dbReference type="Proteomes" id="UP001500063"/>
    </source>
</evidence>
<feature type="transmembrane region" description="Helical" evidence="9">
    <location>
        <begin position="196"/>
        <end position="215"/>
    </location>
</feature>
<evidence type="ECO:0000256" key="9">
    <source>
        <dbReference type="SAM" id="Phobius"/>
    </source>
</evidence>
<keyword evidence="5 9" id="KW-0812">Transmembrane</keyword>
<keyword evidence="4" id="KW-1003">Cell membrane</keyword>
<comment type="subcellular location">
    <subcellularLocation>
        <location evidence="1">Cell membrane</location>
        <topology evidence="1">Multi-pass membrane protein</topology>
    </subcellularLocation>
</comment>
<keyword evidence="12" id="KW-1185">Reference proteome</keyword>
<feature type="transmembrane region" description="Helical" evidence="9">
    <location>
        <begin position="161"/>
        <end position="184"/>
    </location>
</feature>
<keyword evidence="8 9" id="KW-0472">Membrane</keyword>
<dbReference type="PROSITE" id="PS50850">
    <property type="entry name" value="MFS"/>
    <property type="match status" value="1"/>
</dbReference>
<feature type="transmembrane region" description="Helical" evidence="9">
    <location>
        <begin position="312"/>
        <end position="331"/>
    </location>
</feature>
<dbReference type="PANTHER" id="PTHR43528:SF1">
    <property type="entry name" value="ALPHA-KETOGLUTARATE PERMEASE"/>
    <property type="match status" value="1"/>
</dbReference>
<gene>
    <name evidence="11" type="ORF">GCM10010319_70670</name>
</gene>
<feature type="transmembrane region" description="Helical" evidence="9">
    <location>
        <begin position="373"/>
        <end position="392"/>
    </location>
</feature>
<organism evidence="11 12">
    <name type="scientific">Streptomyces blastmyceticus</name>
    <dbReference type="NCBI Taxonomy" id="68180"/>
    <lineage>
        <taxon>Bacteria</taxon>
        <taxon>Bacillati</taxon>
        <taxon>Actinomycetota</taxon>
        <taxon>Actinomycetes</taxon>
        <taxon>Kitasatosporales</taxon>
        <taxon>Streptomycetaceae</taxon>
        <taxon>Streptomyces</taxon>
    </lineage>
</organism>
<evidence type="ECO:0000259" key="10">
    <source>
        <dbReference type="PROSITE" id="PS50850"/>
    </source>
</evidence>
<keyword evidence="3" id="KW-0813">Transport</keyword>
<feature type="transmembrane region" description="Helical" evidence="9">
    <location>
        <begin position="337"/>
        <end position="361"/>
    </location>
</feature>
<dbReference type="PANTHER" id="PTHR43528">
    <property type="entry name" value="ALPHA-KETOGLUTARATE PERMEASE"/>
    <property type="match status" value="1"/>
</dbReference>
<feature type="transmembrane region" description="Helical" evidence="9">
    <location>
        <begin position="247"/>
        <end position="269"/>
    </location>
</feature>
<dbReference type="Proteomes" id="UP001500063">
    <property type="component" value="Unassembled WGS sequence"/>
</dbReference>